<dbReference type="GO" id="GO:0006508">
    <property type="term" value="P:proteolysis"/>
    <property type="evidence" value="ECO:0007669"/>
    <property type="project" value="UniProtKB-KW"/>
</dbReference>
<dbReference type="STRING" id="216432.CA2559_04145"/>
<keyword evidence="16" id="KW-1185">Reference proteome</keyword>
<feature type="chain" id="PRO_5002660775" evidence="12">
    <location>
        <begin position="24"/>
        <end position="935"/>
    </location>
</feature>
<name>A3U6Q1_CROAH</name>
<evidence type="ECO:0000256" key="6">
    <source>
        <dbReference type="ARBA" id="ARBA00022723"/>
    </source>
</evidence>
<dbReference type="GeneID" id="89452621"/>
<dbReference type="KEGG" id="cat:CA2559_04145"/>
<feature type="signal peptide" evidence="12">
    <location>
        <begin position="1"/>
        <end position="23"/>
    </location>
</feature>
<evidence type="ECO:0000259" key="13">
    <source>
        <dbReference type="Pfam" id="PF02225"/>
    </source>
</evidence>
<evidence type="ECO:0000256" key="5">
    <source>
        <dbReference type="ARBA" id="ARBA00022670"/>
    </source>
</evidence>
<comment type="similarity">
    <text evidence="3">Belongs to the peptidase M36 family.</text>
</comment>
<evidence type="ECO:0000256" key="7">
    <source>
        <dbReference type="ARBA" id="ARBA00022729"/>
    </source>
</evidence>
<dbReference type="HOGENOM" id="CLU_007507_0_0_10"/>
<evidence type="ECO:0000259" key="14">
    <source>
        <dbReference type="Pfam" id="PF18962"/>
    </source>
</evidence>
<evidence type="ECO:0000313" key="16">
    <source>
        <dbReference type="Proteomes" id="UP000002297"/>
    </source>
</evidence>
<dbReference type="NCBIfam" id="NF038113">
    <property type="entry name" value="T9SSA_dep_M36"/>
    <property type="match status" value="1"/>
</dbReference>
<keyword evidence="5 15" id="KW-0645">Protease</keyword>
<dbReference type="GO" id="GO:0008270">
    <property type="term" value="F:zinc ion binding"/>
    <property type="evidence" value="ECO:0007669"/>
    <property type="project" value="InterPro"/>
</dbReference>
<dbReference type="Gene3D" id="3.50.30.30">
    <property type="match status" value="1"/>
</dbReference>
<keyword evidence="9" id="KW-0862">Zinc</keyword>
<reference evidence="15 16" key="1">
    <citation type="journal article" date="2010" name="J. Bacteriol.">
        <title>The complete genome sequence of Croceibacter atlanticus HTCC2559T.</title>
        <authorList>
            <person name="Oh H.M."/>
            <person name="Kang I."/>
            <person name="Ferriera S."/>
            <person name="Giovannoni S.J."/>
            <person name="Cho J.C."/>
        </authorList>
    </citation>
    <scope>NUCLEOTIDE SEQUENCE [LARGE SCALE GENOMIC DNA]</scope>
    <source>
        <strain evidence="16">ATCC BAA-628 / HTCC2559 / KCTC 12090</strain>
    </source>
</reference>
<dbReference type="CDD" id="cd04818">
    <property type="entry name" value="PA_subtilisin_1"/>
    <property type="match status" value="1"/>
</dbReference>
<evidence type="ECO:0000256" key="10">
    <source>
        <dbReference type="ARBA" id="ARBA00023049"/>
    </source>
</evidence>
<keyword evidence="6" id="KW-0479">Metal-binding</keyword>
<gene>
    <name evidence="15" type="ordered locus">CA2559_04145</name>
</gene>
<accession>A3U6Q1</accession>
<keyword evidence="10 15" id="KW-0482">Metalloprotease</keyword>
<feature type="domain" description="PA" evidence="13">
    <location>
        <begin position="517"/>
        <end position="596"/>
    </location>
</feature>
<dbReference type="InterPro" id="IPR003137">
    <property type="entry name" value="PA_domain"/>
</dbReference>
<dbReference type="InterPro" id="IPR026444">
    <property type="entry name" value="Secre_tail"/>
</dbReference>
<keyword evidence="4" id="KW-0964">Secreted</keyword>
<dbReference type="InterPro" id="IPR027268">
    <property type="entry name" value="Peptidase_M4/M1_CTD_sf"/>
</dbReference>
<dbReference type="AlphaFoldDB" id="A3U6Q1"/>
<dbReference type="Gene3D" id="1.10.390.10">
    <property type="entry name" value="Neutral Protease Domain 2"/>
    <property type="match status" value="1"/>
</dbReference>
<dbReference type="Proteomes" id="UP000002297">
    <property type="component" value="Chromosome"/>
</dbReference>
<dbReference type="Pfam" id="PF02128">
    <property type="entry name" value="Peptidase_M36"/>
    <property type="match status" value="1"/>
</dbReference>
<dbReference type="Pfam" id="PF02225">
    <property type="entry name" value="PA"/>
    <property type="match status" value="1"/>
</dbReference>
<dbReference type="eggNOG" id="COG2356">
    <property type="taxonomic scope" value="Bacteria"/>
</dbReference>
<dbReference type="InterPro" id="IPR001842">
    <property type="entry name" value="Peptidase_M36"/>
</dbReference>
<feature type="domain" description="Secretion system C-terminal sorting" evidence="14">
    <location>
        <begin position="862"/>
        <end position="934"/>
    </location>
</feature>
<dbReference type="CDD" id="cd09596">
    <property type="entry name" value="M36"/>
    <property type="match status" value="1"/>
</dbReference>
<evidence type="ECO:0000256" key="11">
    <source>
        <dbReference type="ARBA" id="ARBA00023145"/>
    </source>
</evidence>
<dbReference type="OrthoDB" id="5377264at2"/>
<dbReference type="RefSeq" id="WP_013186594.1">
    <property type="nucleotide sequence ID" value="NC_014230.1"/>
</dbReference>
<dbReference type="GO" id="GO:0004222">
    <property type="term" value="F:metalloendopeptidase activity"/>
    <property type="evidence" value="ECO:0007669"/>
    <property type="project" value="InterPro"/>
</dbReference>
<dbReference type="InterPro" id="IPR050371">
    <property type="entry name" value="Fungal_virulence_M36"/>
</dbReference>
<keyword evidence="11" id="KW-0865">Zymogen</keyword>
<evidence type="ECO:0000256" key="3">
    <source>
        <dbReference type="ARBA" id="ARBA00006006"/>
    </source>
</evidence>
<evidence type="ECO:0000256" key="8">
    <source>
        <dbReference type="ARBA" id="ARBA00022801"/>
    </source>
</evidence>
<dbReference type="EMBL" id="CP002046">
    <property type="protein sequence ID" value="EAP87918.1"/>
    <property type="molecule type" value="Genomic_DNA"/>
</dbReference>
<dbReference type="Gene3D" id="3.10.170.10">
    <property type="match status" value="2"/>
</dbReference>
<dbReference type="eggNOG" id="COG3291">
    <property type="taxonomic scope" value="Bacteria"/>
</dbReference>
<dbReference type="InterPro" id="IPR046450">
    <property type="entry name" value="PA_dom_sf"/>
</dbReference>
<organism evidence="15 16">
    <name type="scientific">Croceibacter atlanticus (strain ATCC BAA-628 / JCM 21780 / CIP 108009 / IAM 15332 / KCTC 12090 / HTCC2559)</name>
    <dbReference type="NCBI Taxonomy" id="216432"/>
    <lineage>
        <taxon>Bacteria</taxon>
        <taxon>Pseudomonadati</taxon>
        <taxon>Bacteroidota</taxon>
        <taxon>Flavobacteriia</taxon>
        <taxon>Flavobacteriales</taxon>
        <taxon>Flavobacteriaceae</taxon>
        <taxon>Croceibacter</taxon>
    </lineage>
</organism>
<keyword evidence="8" id="KW-0378">Hydrolase</keyword>
<comment type="subcellular location">
    <subcellularLocation>
        <location evidence="2">Secreted</location>
    </subcellularLocation>
</comment>
<evidence type="ECO:0000313" key="15">
    <source>
        <dbReference type="EMBL" id="EAP87918.1"/>
    </source>
</evidence>
<comment type="cofactor">
    <cofactor evidence="1">
        <name>Zn(2+)</name>
        <dbReference type="ChEBI" id="CHEBI:29105"/>
    </cofactor>
</comment>
<evidence type="ECO:0000256" key="12">
    <source>
        <dbReference type="SAM" id="SignalP"/>
    </source>
</evidence>
<dbReference type="SUPFAM" id="SSF52025">
    <property type="entry name" value="PA domain"/>
    <property type="match status" value="1"/>
</dbReference>
<dbReference type="PANTHER" id="PTHR33478">
    <property type="entry name" value="EXTRACELLULAR METALLOPROTEINASE MEP"/>
    <property type="match status" value="1"/>
</dbReference>
<dbReference type="GO" id="GO:0005615">
    <property type="term" value="C:extracellular space"/>
    <property type="evidence" value="ECO:0007669"/>
    <property type="project" value="InterPro"/>
</dbReference>
<evidence type="ECO:0000256" key="1">
    <source>
        <dbReference type="ARBA" id="ARBA00001947"/>
    </source>
</evidence>
<protein>
    <submittedName>
        <fullName evidence="15">Metalloprotease, putative</fullName>
    </submittedName>
</protein>
<keyword evidence="7 12" id="KW-0732">Signal</keyword>
<dbReference type="PANTHER" id="PTHR33478:SF1">
    <property type="entry name" value="EXTRACELLULAR METALLOPROTEINASE MEP"/>
    <property type="match status" value="1"/>
</dbReference>
<evidence type="ECO:0000256" key="9">
    <source>
        <dbReference type="ARBA" id="ARBA00022833"/>
    </source>
</evidence>
<evidence type="ECO:0000256" key="2">
    <source>
        <dbReference type="ARBA" id="ARBA00004613"/>
    </source>
</evidence>
<proteinExistence type="inferred from homology"/>
<sequence length="935" mass="100608">MKNKYTSSFMVLFLALVSFIGTAQDNQSIISSYLAKNAPSLGLNSSDVSEFTITSATTLSNKEVKVVYLLQRINNVNVSGASATVVIKNGEVLSFKHGFVSDLSAKTDISSASLSPVQAVNSAANHLGLQGESNVMVTDYKSREDLLIENATDTNYEAPLYYEISDNDRYILTYEVIVKDPKGAWWNAKVNASNGQLLNKVNMTITCNFDLPYETDAVINNHKSHSHTVEKNGQSNLVDSYSKISPFSASASSALVSDGAIYNAYPLRVESPLHGDRVILNDPSAVTPDLDGLVPSPFGWHDVDGMAGAEFTTTQGNNVSAYLDTMDNDAPTGPEVFVDGGANLLFDDEIDFSLEPSEYRPAVITNLFVWNNYMHDVWYNYGFDETSGNFQEANYGRFVDDGSLFGPDGDSVNAEAQDGSELAAPTLNNANMATSMDGSNPRMQMFLWGAAPFGDFLEVISPSDVEGSYFASRFPFVDIPRIEDGEDQIRANIIVVEDDGTPYLGDDGGTPGLSTESNDGCTAYLNAADIEGNIAIVRRGVCAFATKIRRAQNAGAIACIIVNNVEGEGPVNGGGTPDEPITIPAISVGQVQGDAIIAIVDGGGTVDGRVIDRGPLSATVMKDGDVDQGIIAHEYGHGISTRLVGGRDQSLCLLSLVVEEQMGEGWSDWFALVMTQELDDTAVQPRGIGTYVLGQDQLGSGIRPARYSTDFAVNDYTYGDLPNDEITVPHGVGFVWSTILWDMYWAFIDEYGFDADIYNGTGGNNMAMQLVIDGLKLLPCAQPGFVTGRDAILEADDLLYDGANECLIRKAFADRGVGALAIQGLANSRMDQIEDFTISDPLGTDCDAVLATNDVDTTIFAIYPNPSNGNININSNKNNGLAKVEMFDINGRRVLSTQIDLTNTGNVNATQLTTGIYVIKVSTDTSVHTQKLVIK</sequence>
<dbReference type="SUPFAM" id="SSF55486">
    <property type="entry name" value="Metalloproteases ('zincins'), catalytic domain"/>
    <property type="match status" value="1"/>
</dbReference>
<evidence type="ECO:0000256" key="4">
    <source>
        <dbReference type="ARBA" id="ARBA00022525"/>
    </source>
</evidence>
<dbReference type="NCBIfam" id="TIGR04183">
    <property type="entry name" value="Por_Secre_tail"/>
    <property type="match status" value="1"/>
</dbReference>
<dbReference type="Pfam" id="PF18962">
    <property type="entry name" value="Por_Secre_tail"/>
    <property type="match status" value="1"/>
</dbReference>